<dbReference type="PANTHER" id="PTHR46394">
    <property type="entry name" value="ANNEXIN"/>
    <property type="match status" value="1"/>
</dbReference>
<name>A0AA97AH69_9CYAN</name>
<keyword evidence="2" id="KW-0378">Hydrolase</keyword>
<dbReference type="EMBL" id="CP053586">
    <property type="protein sequence ID" value="WNZ24239.1"/>
    <property type="molecule type" value="Genomic_DNA"/>
</dbReference>
<dbReference type="PANTHER" id="PTHR46394:SF1">
    <property type="entry name" value="PNPLA DOMAIN-CONTAINING PROTEIN"/>
    <property type="match status" value="1"/>
</dbReference>
<feature type="active site" description="Nucleophile" evidence="2">
    <location>
        <position position="74"/>
    </location>
</feature>
<dbReference type="Pfam" id="PF01734">
    <property type="entry name" value="Patatin"/>
    <property type="match status" value="1"/>
</dbReference>
<dbReference type="CDD" id="cd07207">
    <property type="entry name" value="Pat_ExoU_VipD_like"/>
    <property type="match status" value="1"/>
</dbReference>
<dbReference type="RefSeq" id="WP_316429945.1">
    <property type="nucleotide sequence ID" value="NZ_CP053586.1"/>
</dbReference>
<evidence type="ECO:0000313" key="4">
    <source>
        <dbReference type="EMBL" id="WNZ24239.1"/>
    </source>
</evidence>
<reference evidence="4" key="1">
    <citation type="submission" date="2020-05" db="EMBL/GenBank/DDBJ databases">
        <authorList>
            <person name="Zhu T."/>
            <person name="Keshari N."/>
            <person name="Lu X."/>
        </authorList>
    </citation>
    <scope>NUCLEOTIDE SEQUENCE</scope>
    <source>
        <strain evidence="4">NK1-12</strain>
    </source>
</reference>
<evidence type="ECO:0000256" key="2">
    <source>
        <dbReference type="PROSITE-ProRule" id="PRU01161"/>
    </source>
</evidence>
<dbReference type="SUPFAM" id="SSF52151">
    <property type="entry name" value="FabD/lysophospholipase-like"/>
    <property type="match status" value="1"/>
</dbReference>
<evidence type="ECO:0000259" key="3">
    <source>
        <dbReference type="PROSITE" id="PS51635"/>
    </source>
</evidence>
<feature type="active site" description="Proton acceptor" evidence="2">
    <location>
        <position position="253"/>
    </location>
</feature>
<feature type="short sequence motif" description="GXSXG" evidence="2">
    <location>
        <begin position="72"/>
        <end position="76"/>
    </location>
</feature>
<proteinExistence type="predicted"/>
<dbReference type="AlphaFoldDB" id="A0AA97AH69"/>
<dbReference type="InterPro" id="IPR002641">
    <property type="entry name" value="PNPLA_dom"/>
</dbReference>
<dbReference type="GO" id="GO:0016042">
    <property type="term" value="P:lipid catabolic process"/>
    <property type="evidence" value="ECO:0007669"/>
    <property type="project" value="UniProtKB-UniRule"/>
</dbReference>
<feature type="short sequence motif" description="GXGXXG" evidence="2">
    <location>
        <begin position="45"/>
        <end position="50"/>
    </location>
</feature>
<dbReference type="GO" id="GO:0016787">
    <property type="term" value="F:hydrolase activity"/>
    <property type="evidence" value="ECO:0007669"/>
    <property type="project" value="UniProtKB-UniRule"/>
</dbReference>
<dbReference type="PROSITE" id="PS51635">
    <property type="entry name" value="PNPLA"/>
    <property type="match status" value="1"/>
</dbReference>
<dbReference type="InterPro" id="IPR052580">
    <property type="entry name" value="Lipid_Hydrolase"/>
</dbReference>
<keyword evidence="2" id="KW-0442">Lipid degradation</keyword>
<organism evidence="4">
    <name type="scientific">Leptolyngbya sp. NK1-12</name>
    <dbReference type="NCBI Taxonomy" id="2547451"/>
    <lineage>
        <taxon>Bacteria</taxon>
        <taxon>Bacillati</taxon>
        <taxon>Cyanobacteriota</taxon>
        <taxon>Cyanophyceae</taxon>
        <taxon>Leptolyngbyales</taxon>
        <taxon>Leptolyngbyaceae</taxon>
        <taxon>Leptolyngbya group</taxon>
        <taxon>Leptolyngbya</taxon>
    </lineage>
</organism>
<protein>
    <submittedName>
        <fullName evidence="4">Patatin-like phospholipase family protein</fullName>
    </submittedName>
</protein>
<accession>A0AA97AH69</accession>
<feature type="short sequence motif" description="DGA/G" evidence="2">
    <location>
        <begin position="253"/>
        <end position="255"/>
    </location>
</feature>
<keyword evidence="1 2" id="KW-0443">Lipid metabolism</keyword>
<sequence length="388" mass="43981">MAGWNPAEILQEPNLRLTEAEVTDIRRRLPPPQDGQLYIDGVFEGGGVRGIAFLGALRCFADVGVRWRKVAGTSAGAITAALVAADFPIEELEQIIGNLNYVDFLTQKTSRLIWNGDPANDLGQPIRMILLLLLSRQLGQYSSAPFRNWIAQTLARRNLKTFADVKADSERDLKVVASDISRGEMLVLPDDLDRADVADPQYRALKQLLATPLSDCNQFEVAEAVRLSMSIPFFFEPGILGSPKDPNARRIVDGGILSNFPLWIYDFKPNPTEPTKRCPRWPTFGLRLVEQDNRSEKPITGPFDMLGAMFRTMMVARDQYHLNQASRDRVIEIDVTEANVTATEFNLTDEKKRILYRLGYLHAKNFLLYAWDWEKHLRRRGFEPQDCD</sequence>
<dbReference type="Gene3D" id="3.40.1090.10">
    <property type="entry name" value="Cytosolic phospholipase A2 catalytic domain"/>
    <property type="match status" value="2"/>
</dbReference>
<feature type="domain" description="PNPLA" evidence="3">
    <location>
        <begin position="41"/>
        <end position="266"/>
    </location>
</feature>
<gene>
    <name evidence="4" type="ORF">HJG54_16160</name>
</gene>
<dbReference type="InterPro" id="IPR016035">
    <property type="entry name" value="Acyl_Trfase/lysoPLipase"/>
</dbReference>
<evidence type="ECO:0000256" key="1">
    <source>
        <dbReference type="ARBA" id="ARBA00023098"/>
    </source>
</evidence>